<feature type="compositionally biased region" description="Low complexity" evidence="2">
    <location>
        <begin position="420"/>
        <end position="438"/>
    </location>
</feature>
<evidence type="ECO:0000256" key="2">
    <source>
        <dbReference type="SAM" id="MobiDB-lite"/>
    </source>
</evidence>
<dbReference type="PANTHER" id="PTHR13430">
    <property type="match status" value="1"/>
</dbReference>
<evidence type="ECO:0000313" key="5">
    <source>
        <dbReference type="RefSeq" id="XP_022949629.1"/>
    </source>
</evidence>
<feature type="domain" description="Autophagy-related protein 13 N-terminal" evidence="3">
    <location>
        <begin position="19"/>
        <end position="258"/>
    </location>
</feature>
<dbReference type="Proteomes" id="UP000504609">
    <property type="component" value="Unplaced"/>
</dbReference>
<feature type="region of interest" description="Disordered" evidence="2">
    <location>
        <begin position="554"/>
        <end position="598"/>
    </location>
</feature>
<dbReference type="InterPro" id="IPR040182">
    <property type="entry name" value="ATG13"/>
</dbReference>
<feature type="region of interest" description="Disordered" evidence="2">
    <location>
        <begin position="467"/>
        <end position="494"/>
    </location>
</feature>
<name>A0A6J1GDD7_CUCMO</name>
<accession>A0A6J1GDD7</accession>
<dbReference type="InterPro" id="IPR018731">
    <property type="entry name" value="Atg13_N"/>
</dbReference>
<dbReference type="InterPro" id="IPR036570">
    <property type="entry name" value="HORMA_dom_sf"/>
</dbReference>
<sequence>MASSHNTHSETAKVEQILTEFFPKTLQIILESRSPCISSRNFSGDQVLCSPSSSSSSSSSMRPRDKWFNLALRECSATLENIDLWRPSYHEPMVIDVILVQREFGLDSVNASPRKDLVRNLSLKDKHPFSLNSDKEEFGCQTKSEKVVERWMVHYESRKNRDTNSGCRRSSNSTAHTYKKTILLLRSLYAFVRLLPAYKVFQDISSSGQIHPFTLVHRVSSFVEPFTRREEAEMQRFVFTPVDTSCGRLCLSVLYRASLSDISSEPSTPMSPQVIPEYVGSPLTDPLKRFPTLPVSIAPSHGSPSSLQFSRRHSWSYDHFRPSPPSVSFSPSPTYSESHALVSNPAFCRLPPSSLPPQPAEMAMGHKDNVNYDEYYPSPVFSPSPSLSPPIGIPVRRLPNGLLQSESAPQSAPIAKLPHSPALSSKPNLSPSSPLKASGPGIPLPAGSAIRKSFSLGRDESRRISGWRVSSNNSPISRSSSRSFPDDLDDPEFPCPFDVDEDEMTDRGSRPESFDQKGNICEMLEPGGFFPIRKSQDAAVGALVRMLQKAPPLRQDFTDPAADLVRPSTPDSPSRNPQQGTQISKSLGSKGRYAASSSITTSGLFVPKTTADALEELQSYREMKNLLLRQAGKTPI</sequence>
<evidence type="ECO:0000256" key="1">
    <source>
        <dbReference type="ARBA" id="ARBA00023006"/>
    </source>
</evidence>
<dbReference type="GO" id="GO:0000407">
    <property type="term" value="C:phagophore assembly site"/>
    <property type="evidence" value="ECO:0007669"/>
    <property type="project" value="TreeGrafter"/>
</dbReference>
<dbReference type="PANTHER" id="PTHR13430:SF15">
    <property type="entry name" value="AUTOPHAGY-RELATED PROTEIN 13B"/>
    <property type="match status" value="1"/>
</dbReference>
<feature type="region of interest" description="Disordered" evidence="2">
    <location>
        <begin position="405"/>
        <end position="447"/>
    </location>
</feature>
<dbReference type="KEGG" id="cmos:111452961"/>
<dbReference type="Pfam" id="PF10033">
    <property type="entry name" value="ATG13"/>
    <property type="match status" value="1"/>
</dbReference>
<dbReference type="Gene3D" id="3.30.900.10">
    <property type="entry name" value="HORMA domain"/>
    <property type="match status" value="1"/>
</dbReference>
<dbReference type="GO" id="GO:0000423">
    <property type="term" value="P:mitophagy"/>
    <property type="evidence" value="ECO:0007669"/>
    <property type="project" value="TreeGrafter"/>
</dbReference>
<organism evidence="4 5">
    <name type="scientific">Cucurbita moschata</name>
    <name type="common">Winter crookneck squash</name>
    <name type="synonym">Cucurbita pepo var. moschata</name>
    <dbReference type="NCBI Taxonomy" id="3662"/>
    <lineage>
        <taxon>Eukaryota</taxon>
        <taxon>Viridiplantae</taxon>
        <taxon>Streptophyta</taxon>
        <taxon>Embryophyta</taxon>
        <taxon>Tracheophyta</taxon>
        <taxon>Spermatophyta</taxon>
        <taxon>Magnoliopsida</taxon>
        <taxon>eudicotyledons</taxon>
        <taxon>Gunneridae</taxon>
        <taxon>Pentapetalae</taxon>
        <taxon>rosids</taxon>
        <taxon>fabids</taxon>
        <taxon>Cucurbitales</taxon>
        <taxon>Cucurbitaceae</taxon>
        <taxon>Cucurbiteae</taxon>
        <taxon>Cucurbita</taxon>
    </lineage>
</organism>
<evidence type="ECO:0000313" key="4">
    <source>
        <dbReference type="Proteomes" id="UP000504609"/>
    </source>
</evidence>
<keyword evidence="1" id="KW-0072">Autophagy</keyword>
<dbReference type="GO" id="GO:0034727">
    <property type="term" value="P:piecemeal microautophagy of the nucleus"/>
    <property type="evidence" value="ECO:0007669"/>
    <property type="project" value="TreeGrafter"/>
</dbReference>
<proteinExistence type="predicted"/>
<keyword evidence="4" id="KW-1185">Reference proteome</keyword>
<gene>
    <name evidence="5" type="primary">LOC111452961</name>
</gene>
<dbReference type="GO" id="GO:0005829">
    <property type="term" value="C:cytosol"/>
    <property type="evidence" value="ECO:0007669"/>
    <property type="project" value="TreeGrafter"/>
</dbReference>
<feature type="compositionally biased region" description="Polar residues" evidence="2">
    <location>
        <begin position="569"/>
        <end position="587"/>
    </location>
</feature>
<dbReference type="GeneID" id="111452961"/>
<reference evidence="5" key="1">
    <citation type="submission" date="2025-08" db="UniProtKB">
        <authorList>
            <consortium name="RefSeq"/>
        </authorList>
    </citation>
    <scope>IDENTIFICATION</scope>
    <source>
        <tissue evidence="5">Young leaves</tissue>
    </source>
</reference>
<protein>
    <submittedName>
        <fullName evidence="5">Autophagy-related protein 13b</fullName>
    </submittedName>
</protein>
<dbReference type="RefSeq" id="XP_022949629.1">
    <property type="nucleotide sequence ID" value="XM_023093861.1"/>
</dbReference>
<dbReference type="GO" id="GO:1990316">
    <property type="term" value="C:Atg1/ULK1 kinase complex"/>
    <property type="evidence" value="ECO:0007669"/>
    <property type="project" value="InterPro"/>
</dbReference>
<dbReference type="SMR" id="A0A6J1GDD7"/>
<dbReference type="AlphaFoldDB" id="A0A6J1GDD7"/>
<dbReference type="GO" id="GO:0034497">
    <property type="term" value="P:protein localization to phagophore assembly site"/>
    <property type="evidence" value="ECO:0007669"/>
    <property type="project" value="TreeGrafter"/>
</dbReference>
<evidence type="ECO:0000259" key="3">
    <source>
        <dbReference type="Pfam" id="PF10033"/>
    </source>
</evidence>
<feature type="compositionally biased region" description="Low complexity" evidence="2">
    <location>
        <begin position="470"/>
        <end position="483"/>
    </location>
</feature>